<gene>
    <name evidence="2" type="ORF">GIS00_01525</name>
</gene>
<keyword evidence="1" id="KW-0732">Signal</keyword>
<dbReference type="AlphaFoldDB" id="A0A7K1FIB0"/>
<keyword evidence="3" id="KW-1185">Reference proteome</keyword>
<dbReference type="PROSITE" id="PS51257">
    <property type="entry name" value="PROKAR_LIPOPROTEIN"/>
    <property type="match status" value="1"/>
</dbReference>
<sequence length="174" mass="17563">MRRALITVGTMAIAVVLTACGGGTASNPTPTAVGGGAQNDMSVVAGDEDAVAGDGLELSSRELRTCSEFVTQQNVLVPRLKEAAAGSVGEGWTSNLAGLPRTLQQLQLEVQAATTPEFAAALTASATAGAPVFDAVSAGRAPAEEDYDPAGILAGFEVAAALCERAGVNIVWFE</sequence>
<accession>A0A7K1FIB0</accession>
<dbReference type="RefSeq" id="WP_154766655.1">
    <property type="nucleotide sequence ID" value="NZ_WLYK01000001.1"/>
</dbReference>
<dbReference type="EMBL" id="WLYK01000001">
    <property type="protein sequence ID" value="MTD12624.1"/>
    <property type="molecule type" value="Genomic_DNA"/>
</dbReference>
<evidence type="ECO:0000313" key="3">
    <source>
        <dbReference type="Proteomes" id="UP000460221"/>
    </source>
</evidence>
<feature type="signal peptide" evidence="1">
    <location>
        <begin position="1"/>
        <end position="19"/>
    </location>
</feature>
<name>A0A7K1FIB0_9ACTN</name>
<evidence type="ECO:0000313" key="2">
    <source>
        <dbReference type="EMBL" id="MTD12624.1"/>
    </source>
</evidence>
<feature type="chain" id="PRO_5039678987" description="Lipoprotein" evidence="1">
    <location>
        <begin position="20"/>
        <end position="174"/>
    </location>
</feature>
<evidence type="ECO:0000256" key="1">
    <source>
        <dbReference type="SAM" id="SignalP"/>
    </source>
</evidence>
<comment type="caution">
    <text evidence="2">The sequence shown here is derived from an EMBL/GenBank/DDBJ whole genome shotgun (WGS) entry which is preliminary data.</text>
</comment>
<proteinExistence type="predicted"/>
<dbReference type="Proteomes" id="UP000460221">
    <property type="component" value="Unassembled WGS sequence"/>
</dbReference>
<organism evidence="2 3">
    <name type="scientific">Nakamurella alba</name>
    <dbReference type="NCBI Taxonomy" id="2665158"/>
    <lineage>
        <taxon>Bacteria</taxon>
        <taxon>Bacillati</taxon>
        <taxon>Actinomycetota</taxon>
        <taxon>Actinomycetes</taxon>
        <taxon>Nakamurellales</taxon>
        <taxon>Nakamurellaceae</taxon>
        <taxon>Nakamurella</taxon>
    </lineage>
</organism>
<protein>
    <recommendedName>
        <fullName evidence="4">Lipoprotein</fullName>
    </recommendedName>
</protein>
<evidence type="ECO:0008006" key="4">
    <source>
        <dbReference type="Google" id="ProtNLM"/>
    </source>
</evidence>
<reference evidence="2 3" key="1">
    <citation type="submission" date="2019-11" db="EMBL/GenBank/DDBJ databases">
        <authorList>
            <person name="Jiang L.-Q."/>
        </authorList>
    </citation>
    <scope>NUCLEOTIDE SEQUENCE [LARGE SCALE GENOMIC DNA]</scope>
    <source>
        <strain evidence="2 3">YIM 132087</strain>
    </source>
</reference>